<dbReference type="InterPro" id="IPR039672">
    <property type="entry name" value="MFS_2"/>
</dbReference>
<accession>A0A4P8IF77</accession>
<feature type="transmembrane region" description="Helical" evidence="2">
    <location>
        <begin position="348"/>
        <end position="365"/>
    </location>
</feature>
<feature type="transmembrane region" description="Helical" evidence="2">
    <location>
        <begin position="205"/>
        <end position="226"/>
    </location>
</feature>
<feature type="coiled-coil region" evidence="1">
    <location>
        <begin position="4"/>
        <end position="31"/>
    </location>
</feature>
<keyword evidence="2" id="KW-1133">Transmembrane helix</keyword>
<reference evidence="3 4" key="1">
    <citation type="submission" date="2019-05" db="EMBL/GenBank/DDBJ databases">
        <title>Complete genome sequencing of Anaerostipes rhamnosivorans.</title>
        <authorList>
            <person name="Bui T.P.N."/>
            <person name="de Vos W.M."/>
        </authorList>
    </citation>
    <scope>NUCLEOTIDE SEQUENCE [LARGE SCALE GENOMIC DNA]</scope>
    <source>
        <strain evidence="3 4">1y2</strain>
    </source>
</reference>
<dbReference type="PANTHER" id="PTHR11328:SF24">
    <property type="entry name" value="MAJOR FACILITATOR SUPERFAMILY (MFS) PROFILE DOMAIN-CONTAINING PROTEIN"/>
    <property type="match status" value="1"/>
</dbReference>
<dbReference type="GO" id="GO:0006814">
    <property type="term" value="P:sodium ion transport"/>
    <property type="evidence" value="ECO:0007669"/>
    <property type="project" value="InterPro"/>
</dbReference>
<dbReference type="InterPro" id="IPR001927">
    <property type="entry name" value="Na/Gal_symport"/>
</dbReference>
<organism evidence="3 4">
    <name type="scientific">Anaerostipes rhamnosivorans</name>
    <dbReference type="NCBI Taxonomy" id="1229621"/>
    <lineage>
        <taxon>Bacteria</taxon>
        <taxon>Bacillati</taxon>
        <taxon>Bacillota</taxon>
        <taxon>Clostridia</taxon>
        <taxon>Lachnospirales</taxon>
        <taxon>Lachnospiraceae</taxon>
        <taxon>Anaerostipes</taxon>
    </lineage>
</organism>
<dbReference type="KEGG" id="arf:AR1Y2_1059"/>
<feature type="transmembrane region" description="Helical" evidence="2">
    <location>
        <begin position="257"/>
        <end position="277"/>
    </location>
</feature>
<dbReference type="Gene3D" id="1.20.1250.20">
    <property type="entry name" value="MFS general substrate transporter like domains"/>
    <property type="match status" value="2"/>
</dbReference>
<protein>
    <submittedName>
        <fullName evidence="3">Xyloside transporter XynT</fullName>
    </submittedName>
</protein>
<feature type="transmembrane region" description="Helical" evidence="2">
    <location>
        <begin position="104"/>
        <end position="125"/>
    </location>
</feature>
<dbReference type="NCBIfam" id="TIGR00792">
    <property type="entry name" value="gph"/>
    <property type="match status" value="1"/>
</dbReference>
<dbReference type="GO" id="GO:0005886">
    <property type="term" value="C:plasma membrane"/>
    <property type="evidence" value="ECO:0007669"/>
    <property type="project" value="TreeGrafter"/>
</dbReference>
<dbReference type="Pfam" id="PF13347">
    <property type="entry name" value="MFS_2"/>
    <property type="match status" value="1"/>
</dbReference>
<feature type="transmembrane region" description="Helical" evidence="2">
    <location>
        <begin position="399"/>
        <end position="417"/>
    </location>
</feature>
<dbReference type="GO" id="GO:0008643">
    <property type="term" value="P:carbohydrate transport"/>
    <property type="evidence" value="ECO:0007669"/>
    <property type="project" value="InterPro"/>
</dbReference>
<dbReference type="AlphaFoldDB" id="A0A4P8IF77"/>
<sequence length="479" mass="53100">MSMSEQTLKMNMNAEENYEELEGEFAKVKMSEKLAYCVGDPALTVVYTLANTLLVYFYTNVIGLSAGVIGMIMLASRAFDGVSDVIMGTIIDRTHSKYGKSRVWILRLVIPYAIAAVLLMTVPHGTKTVQAAYVFITYNLLNTVMYTGISQPFHTLGSLMSRDKHERETISNIRMSLSITASMVVTALTLPIINWVAVKIDNTQLAWIIVTAVFSVISVLILLNTFRCCKERVKVSAKSEEKLPVFTALKLMIKNRYFLISLGLMLFYTIYQIILGIDLTYYCQYVLNDVNLVMPLSMAEKVPMIFVILLLPKLIPKYGKRNMIVAGCILGIAGQIVFLFNITSVPLAIFSSIIRGIGMSPFYGVQYSLPSDAIEYGQWKSGKRIEGLMFSSMSFGQKFGAGITNAALGAALSYVGYNGMAQTAAEQAPAAIAVIKATYLYVPIVVWVVMMLIALCYKLDKTYKEMIAELTVRELSGKL</sequence>
<dbReference type="GO" id="GO:0015293">
    <property type="term" value="F:symporter activity"/>
    <property type="evidence" value="ECO:0007669"/>
    <property type="project" value="InterPro"/>
</dbReference>
<dbReference type="CDD" id="cd17332">
    <property type="entry name" value="MFS_MelB_like"/>
    <property type="match status" value="1"/>
</dbReference>
<gene>
    <name evidence="3" type="ORF">AR1Y2_1059</name>
</gene>
<keyword evidence="4" id="KW-1185">Reference proteome</keyword>
<feature type="transmembrane region" description="Helical" evidence="2">
    <location>
        <begin position="170"/>
        <end position="193"/>
    </location>
</feature>
<dbReference type="OrthoDB" id="9764596at2"/>
<keyword evidence="2" id="KW-0812">Transmembrane</keyword>
<proteinExistence type="predicted"/>
<evidence type="ECO:0000256" key="1">
    <source>
        <dbReference type="SAM" id="Coils"/>
    </source>
</evidence>
<feature type="transmembrane region" description="Helical" evidence="2">
    <location>
        <begin position="437"/>
        <end position="457"/>
    </location>
</feature>
<evidence type="ECO:0000313" key="4">
    <source>
        <dbReference type="Proteomes" id="UP000298653"/>
    </source>
</evidence>
<feature type="transmembrane region" description="Helical" evidence="2">
    <location>
        <begin position="64"/>
        <end position="83"/>
    </location>
</feature>
<dbReference type="PANTHER" id="PTHR11328">
    <property type="entry name" value="MAJOR FACILITATOR SUPERFAMILY DOMAIN-CONTAINING PROTEIN"/>
    <property type="match status" value="1"/>
</dbReference>
<dbReference type="InterPro" id="IPR036259">
    <property type="entry name" value="MFS_trans_sf"/>
</dbReference>
<evidence type="ECO:0000256" key="2">
    <source>
        <dbReference type="SAM" id="Phobius"/>
    </source>
</evidence>
<dbReference type="Proteomes" id="UP000298653">
    <property type="component" value="Chromosome"/>
</dbReference>
<keyword evidence="2" id="KW-0472">Membrane</keyword>
<evidence type="ECO:0000313" key="3">
    <source>
        <dbReference type="EMBL" id="QCP34513.1"/>
    </source>
</evidence>
<keyword evidence="1" id="KW-0175">Coiled coil</keyword>
<name>A0A4P8IF77_9FIRM</name>
<dbReference type="SUPFAM" id="SSF103473">
    <property type="entry name" value="MFS general substrate transporter"/>
    <property type="match status" value="1"/>
</dbReference>
<feature type="transmembrane region" description="Helical" evidence="2">
    <location>
        <begin position="292"/>
        <end position="311"/>
    </location>
</feature>
<dbReference type="EMBL" id="CP040058">
    <property type="protein sequence ID" value="QCP34513.1"/>
    <property type="molecule type" value="Genomic_DNA"/>
</dbReference>